<dbReference type="Proteomes" id="UP000746751">
    <property type="component" value="Unassembled WGS sequence"/>
</dbReference>
<gene>
    <name evidence="4" type="ORF">K8U80_05295</name>
</gene>
<protein>
    <submittedName>
        <fullName evidence="4">Nitronate monooxygenase</fullName>
    </submittedName>
</protein>
<dbReference type="CDD" id="cd04730">
    <property type="entry name" value="NPD_like"/>
    <property type="match status" value="1"/>
</dbReference>
<sequence length="309" mass="31961">MKKLNEILGTEFPIIQGGMANIATGEFAAACSNAGALGLVAGGGLDGESLRAQIRRAKELTDKPFGVNLMLMNPHIDECAQVVVEEGVKVVTTGAGNPAKYVAAWKEAGIRIFPVVAAPILAKRLARLDIDGIIAEGTESGGHVGEATTMALVPAVVDAVDLPVIAAGGIADGRGMAAAYALGACGVQVGTCLLASEECPIHANYKEKVVKAGVNDTVVTGRPAGAPVRCLKNKMTKKYLELEQEGTKRDELEALTLGSLRRAVLDGDVDTGSFMCGQISGMVHEVRPVRAILEDMVAGCKATIEGLSA</sequence>
<dbReference type="Pfam" id="PF03060">
    <property type="entry name" value="NMO"/>
    <property type="match status" value="2"/>
</dbReference>
<accession>A0A921IP19</accession>
<evidence type="ECO:0000313" key="5">
    <source>
        <dbReference type="Proteomes" id="UP000746751"/>
    </source>
</evidence>
<dbReference type="Gene3D" id="3.20.20.70">
    <property type="entry name" value="Aldolase class I"/>
    <property type="match status" value="1"/>
</dbReference>
<dbReference type="SUPFAM" id="SSF51412">
    <property type="entry name" value="Inosine monophosphate dehydrogenase (IMPDH)"/>
    <property type="match status" value="1"/>
</dbReference>
<keyword evidence="3" id="KW-0560">Oxidoreductase</keyword>
<dbReference type="InterPro" id="IPR004136">
    <property type="entry name" value="NMO"/>
</dbReference>
<name>A0A921IP19_9ACTN</name>
<reference evidence="4" key="1">
    <citation type="journal article" date="2021" name="PeerJ">
        <title>Extensive microbial diversity within the chicken gut microbiome revealed by metagenomics and culture.</title>
        <authorList>
            <person name="Gilroy R."/>
            <person name="Ravi A."/>
            <person name="Getino M."/>
            <person name="Pursley I."/>
            <person name="Horton D.L."/>
            <person name="Alikhan N.F."/>
            <person name="Baker D."/>
            <person name="Gharbi K."/>
            <person name="Hall N."/>
            <person name="Watson M."/>
            <person name="Adriaenssens E.M."/>
            <person name="Foster-Nyarko E."/>
            <person name="Jarju S."/>
            <person name="Secka A."/>
            <person name="Antonio M."/>
            <person name="Oren A."/>
            <person name="Chaudhuri R.R."/>
            <person name="La Ragione R."/>
            <person name="Hildebrand F."/>
            <person name="Pallen M.J."/>
        </authorList>
    </citation>
    <scope>NUCLEOTIDE SEQUENCE</scope>
    <source>
        <strain evidence="4">ChiGjej2B2-7701</strain>
    </source>
</reference>
<keyword evidence="1" id="KW-0285">Flavoprotein</keyword>
<keyword evidence="4" id="KW-0503">Monooxygenase</keyword>
<comment type="caution">
    <text evidence="4">The sequence shown here is derived from an EMBL/GenBank/DDBJ whole genome shotgun (WGS) entry which is preliminary data.</text>
</comment>
<organism evidence="4 5">
    <name type="scientific">Collinsella ihumii</name>
    <dbReference type="NCBI Taxonomy" id="1720204"/>
    <lineage>
        <taxon>Bacteria</taxon>
        <taxon>Bacillati</taxon>
        <taxon>Actinomycetota</taxon>
        <taxon>Coriobacteriia</taxon>
        <taxon>Coriobacteriales</taxon>
        <taxon>Coriobacteriaceae</taxon>
        <taxon>Collinsella</taxon>
    </lineage>
</organism>
<dbReference type="EMBL" id="DYVF01000037">
    <property type="protein sequence ID" value="HJG30794.1"/>
    <property type="molecule type" value="Genomic_DNA"/>
</dbReference>
<reference evidence="4" key="2">
    <citation type="submission" date="2021-09" db="EMBL/GenBank/DDBJ databases">
        <authorList>
            <person name="Gilroy R."/>
        </authorList>
    </citation>
    <scope>NUCLEOTIDE SEQUENCE</scope>
    <source>
        <strain evidence="4">ChiGjej2B2-7701</strain>
    </source>
</reference>
<keyword evidence="2" id="KW-0288">FMN</keyword>
<evidence type="ECO:0000256" key="2">
    <source>
        <dbReference type="ARBA" id="ARBA00022643"/>
    </source>
</evidence>
<dbReference type="AlphaFoldDB" id="A0A921IP19"/>
<evidence type="ECO:0000256" key="3">
    <source>
        <dbReference type="ARBA" id="ARBA00023002"/>
    </source>
</evidence>
<dbReference type="GO" id="GO:0018580">
    <property type="term" value="F:nitronate monooxygenase activity"/>
    <property type="evidence" value="ECO:0007669"/>
    <property type="project" value="InterPro"/>
</dbReference>
<proteinExistence type="predicted"/>
<evidence type="ECO:0000256" key="1">
    <source>
        <dbReference type="ARBA" id="ARBA00022630"/>
    </source>
</evidence>
<dbReference type="InterPro" id="IPR013785">
    <property type="entry name" value="Aldolase_TIM"/>
</dbReference>
<evidence type="ECO:0000313" key="4">
    <source>
        <dbReference type="EMBL" id="HJG30794.1"/>
    </source>
</evidence>
<dbReference type="PANTHER" id="PTHR32332:SF20">
    <property type="entry name" value="2-NITROPROPANE DIOXYGENASE-LIKE PROTEIN"/>
    <property type="match status" value="1"/>
</dbReference>
<dbReference type="PANTHER" id="PTHR32332">
    <property type="entry name" value="2-NITROPROPANE DIOXYGENASE"/>
    <property type="match status" value="1"/>
</dbReference>